<keyword evidence="1" id="KW-1133">Transmembrane helix</keyword>
<reference evidence="3" key="2">
    <citation type="submission" date="2025-08" db="UniProtKB">
        <authorList>
            <consortium name="RefSeq"/>
        </authorList>
    </citation>
    <scope>IDENTIFICATION</scope>
    <source>
        <tissue evidence="3">Leaf</tissue>
    </source>
</reference>
<organism evidence="2 3">
    <name type="scientific">Spinacia oleracea</name>
    <name type="common">Spinach</name>
    <dbReference type="NCBI Taxonomy" id="3562"/>
    <lineage>
        <taxon>Eukaryota</taxon>
        <taxon>Viridiplantae</taxon>
        <taxon>Streptophyta</taxon>
        <taxon>Embryophyta</taxon>
        <taxon>Tracheophyta</taxon>
        <taxon>Spermatophyta</taxon>
        <taxon>Magnoliopsida</taxon>
        <taxon>eudicotyledons</taxon>
        <taxon>Gunneridae</taxon>
        <taxon>Pentapetalae</taxon>
        <taxon>Caryophyllales</taxon>
        <taxon>Chenopodiaceae</taxon>
        <taxon>Chenopodioideae</taxon>
        <taxon>Anserineae</taxon>
        <taxon>Spinacia</taxon>
    </lineage>
</organism>
<feature type="transmembrane region" description="Helical" evidence="1">
    <location>
        <begin position="72"/>
        <end position="95"/>
    </location>
</feature>
<name>A0ABM3RUR4_SPIOL</name>
<dbReference type="Proteomes" id="UP000813463">
    <property type="component" value="Chromosome 4"/>
</dbReference>
<evidence type="ECO:0000313" key="2">
    <source>
        <dbReference type="Proteomes" id="UP000813463"/>
    </source>
</evidence>
<evidence type="ECO:0000313" key="3">
    <source>
        <dbReference type="RefSeq" id="XP_056699360.1"/>
    </source>
</evidence>
<accession>A0ABM3RUR4</accession>
<protein>
    <submittedName>
        <fullName evidence="3">Uncharacterized protein isoform X2</fullName>
    </submittedName>
</protein>
<evidence type="ECO:0000256" key="1">
    <source>
        <dbReference type="SAM" id="Phobius"/>
    </source>
</evidence>
<proteinExistence type="predicted"/>
<keyword evidence="1" id="KW-0472">Membrane</keyword>
<keyword evidence="2" id="KW-1185">Reference proteome</keyword>
<dbReference type="GeneID" id="110798640"/>
<keyword evidence="1" id="KW-0812">Transmembrane</keyword>
<reference evidence="2" key="1">
    <citation type="journal article" date="2021" name="Nat. Commun.">
        <title>Genomic analyses provide insights into spinach domestication and the genetic basis of agronomic traits.</title>
        <authorList>
            <person name="Cai X."/>
            <person name="Sun X."/>
            <person name="Xu C."/>
            <person name="Sun H."/>
            <person name="Wang X."/>
            <person name="Ge C."/>
            <person name="Zhang Z."/>
            <person name="Wang Q."/>
            <person name="Fei Z."/>
            <person name="Jiao C."/>
            <person name="Wang Q."/>
        </authorList>
    </citation>
    <scope>NUCLEOTIDE SEQUENCE [LARGE SCALE GENOMIC DNA]</scope>
    <source>
        <strain evidence="2">cv. Varoflay</strain>
    </source>
</reference>
<sequence>MSHKIVMNLYSYASKTIFRNIGETGRPPSSHSSTSLRDSPPFPSPPIHFSLSSVLPRRNGCFLASPSFWSPLMWFLLLLLLRYCLWCCFAFSFSFPVQSTIVVSNCRIRQPTTQLEAKLPYVVSSTNIDALERFGIREEQKFQFLGNCSAPSKP</sequence>
<gene>
    <name evidence="3" type="primary">LOC110798640</name>
</gene>
<dbReference type="RefSeq" id="XP_056699360.1">
    <property type="nucleotide sequence ID" value="XM_056843382.1"/>
</dbReference>